<gene>
    <name evidence="2" type="ORF">ASPBRDRAFT_491396</name>
</gene>
<dbReference type="Proteomes" id="UP000184499">
    <property type="component" value="Unassembled WGS sequence"/>
</dbReference>
<keyword evidence="1" id="KW-0472">Membrane</keyword>
<evidence type="ECO:0000256" key="1">
    <source>
        <dbReference type="SAM" id="Phobius"/>
    </source>
</evidence>
<organism evidence="2 3">
    <name type="scientific">Aspergillus brasiliensis (strain CBS 101740 / IMI 381727 / IBT 21946)</name>
    <dbReference type="NCBI Taxonomy" id="767769"/>
    <lineage>
        <taxon>Eukaryota</taxon>
        <taxon>Fungi</taxon>
        <taxon>Dikarya</taxon>
        <taxon>Ascomycota</taxon>
        <taxon>Pezizomycotina</taxon>
        <taxon>Eurotiomycetes</taxon>
        <taxon>Eurotiomycetidae</taxon>
        <taxon>Eurotiales</taxon>
        <taxon>Aspergillaceae</taxon>
        <taxon>Aspergillus</taxon>
        <taxon>Aspergillus subgen. Circumdati</taxon>
    </lineage>
</organism>
<evidence type="ECO:0000313" key="3">
    <source>
        <dbReference type="Proteomes" id="UP000184499"/>
    </source>
</evidence>
<keyword evidence="1" id="KW-1133">Transmembrane helix</keyword>
<dbReference type="RefSeq" id="XP_067480339.1">
    <property type="nucleotide sequence ID" value="XM_067626260.1"/>
</dbReference>
<accession>A0A1L9UN63</accession>
<dbReference type="VEuPathDB" id="FungiDB:ASPBRDRAFT_491396"/>
<evidence type="ECO:0000313" key="2">
    <source>
        <dbReference type="EMBL" id="OJJ73091.1"/>
    </source>
</evidence>
<dbReference type="EMBL" id="KV878682">
    <property type="protein sequence ID" value="OJJ73091.1"/>
    <property type="molecule type" value="Genomic_DNA"/>
</dbReference>
<sequence>MRRHLFVGVYAIPMLCGLIICLYDGGEFCTFRTIDALDMCLDPLLRTGLTNLVKLTERTWA</sequence>
<proteinExistence type="predicted"/>
<reference evidence="3" key="1">
    <citation type="journal article" date="2017" name="Genome Biol.">
        <title>Comparative genomics reveals high biological diversity and specific adaptations in the industrially and medically important fungal genus Aspergillus.</title>
        <authorList>
            <person name="de Vries R.P."/>
            <person name="Riley R."/>
            <person name="Wiebenga A."/>
            <person name="Aguilar-Osorio G."/>
            <person name="Amillis S."/>
            <person name="Uchima C.A."/>
            <person name="Anderluh G."/>
            <person name="Asadollahi M."/>
            <person name="Askin M."/>
            <person name="Barry K."/>
            <person name="Battaglia E."/>
            <person name="Bayram O."/>
            <person name="Benocci T."/>
            <person name="Braus-Stromeyer S.A."/>
            <person name="Caldana C."/>
            <person name="Canovas D."/>
            <person name="Cerqueira G.C."/>
            <person name="Chen F."/>
            <person name="Chen W."/>
            <person name="Choi C."/>
            <person name="Clum A."/>
            <person name="Dos Santos R.A."/>
            <person name="Damasio A.R."/>
            <person name="Diallinas G."/>
            <person name="Emri T."/>
            <person name="Fekete E."/>
            <person name="Flipphi M."/>
            <person name="Freyberg S."/>
            <person name="Gallo A."/>
            <person name="Gournas C."/>
            <person name="Habgood R."/>
            <person name="Hainaut M."/>
            <person name="Harispe M.L."/>
            <person name="Henrissat B."/>
            <person name="Hilden K.S."/>
            <person name="Hope R."/>
            <person name="Hossain A."/>
            <person name="Karabika E."/>
            <person name="Karaffa L."/>
            <person name="Karanyi Z."/>
            <person name="Krasevec N."/>
            <person name="Kuo A."/>
            <person name="Kusch H."/>
            <person name="LaButti K."/>
            <person name="Lagendijk E.L."/>
            <person name="Lapidus A."/>
            <person name="Levasseur A."/>
            <person name="Lindquist E."/>
            <person name="Lipzen A."/>
            <person name="Logrieco A.F."/>
            <person name="MacCabe A."/>
            <person name="Maekelae M.R."/>
            <person name="Malavazi I."/>
            <person name="Melin P."/>
            <person name="Meyer V."/>
            <person name="Mielnichuk N."/>
            <person name="Miskei M."/>
            <person name="Molnar A.P."/>
            <person name="Mule G."/>
            <person name="Ngan C.Y."/>
            <person name="Orejas M."/>
            <person name="Orosz E."/>
            <person name="Ouedraogo J.P."/>
            <person name="Overkamp K.M."/>
            <person name="Park H.-S."/>
            <person name="Perrone G."/>
            <person name="Piumi F."/>
            <person name="Punt P.J."/>
            <person name="Ram A.F."/>
            <person name="Ramon A."/>
            <person name="Rauscher S."/>
            <person name="Record E."/>
            <person name="Riano-Pachon D.M."/>
            <person name="Robert V."/>
            <person name="Roehrig J."/>
            <person name="Ruller R."/>
            <person name="Salamov A."/>
            <person name="Salih N.S."/>
            <person name="Samson R.A."/>
            <person name="Sandor E."/>
            <person name="Sanguinetti M."/>
            <person name="Schuetze T."/>
            <person name="Sepcic K."/>
            <person name="Shelest E."/>
            <person name="Sherlock G."/>
            <person name="Sophianopoulou V."/>
            <person name="Squina F.M."/>
            <person name="Sun H."/>
            <person name="Susca A."/>
            <person name="Todd R.B."/>
            <person name="Tsang A."/>
            <person name="Unkles S.E."/>
            <person name="van de Wiele N."/>
            <person name="van Rossen-Uffink D."/>
            <person name="Oliveira J.V."/>
            <person name="Vesth T.C."/>
            <person name="Visser J."/>
            <person name="Yu J.-H."/>
            <person name="Zhou M."/>
            <person name="Andersen M.R."/>
            <person name="Archer D.B."/>
            <person name="Baker S.E."/>
            <person name="Benoit I."/>
            <person name="Brakhage A.A."/>
            <person name="Braus G.H."/>
            <person name="Fischer R."/>
            <person name="Frisvad J.C."/>
            <person name="Goldman G.H."/>
            <person name="Houbraken J."/>
            <person name="Oakley B."/>
            <person name="Pocsi I."/>
            <person name="Scazzocchio C."/>
            <person name="Seiboth B."/>
            <person name="vanKuyk P.A."/>
            <person name="Wortman J."/>
            <person name="Dyer P.S."/>
            <person name="Grigoriev I.V."/>
        </authorList>
    </citation>
    <scope>NUCLEOTIDE SEQUENCE [LARGE SCALE GENOMIC DNA]</scope>
    <source>
        <strain evidence="3">CBS 101740 / IMI 381727 / IBT 21946</strain>
    </source>
</reference>
<feature type="transmembrane region" description="Helical" evidence="1">
    <location>
        <begin position="6"/>
        <end position="23"/>
    </location>
</feature>
<dbReference type="GeneID" id="93578748"/>
<keyword evidence="3" id="KW-1185">Reference proteome</keyword>
<dbReference type="AlphaFoldDB" id="A0A1L9UN63"/>
<keyword evidence="1" id="KW-0812">Transmembrane</keyword>
<protein>
    <submittedName>
        <fullName evidence="2">Uncharacterized protein</fullName>
    </submittedName>
</protein>
<name>A0A1L9UN63_ASPBC</name>